<dbReference type="Proteomes" id="UP000001225">
    <property type="component" value="Chromosome"/>
</dbReference>
<evidence type="ECO:0000256" key="1">
    <source>
        <dbReference type="ARBA" id="ARBA00023125"/>
    </source>
</evidence>
<keyword evidence="1 2" id="KW-0238">DNA-binding</keyword>
<proteinExistence type="predicted"/>
<sequence length="170" mass="19301">MSTQFIGEGNIGSPPEYREFPNGNDDPRRLLRLNVYFDNPVPTKGGEFEDRGGFWAPVELWHHDADRWQQLYQKGMRVLVVGRMERAPWTDNEDQPRETWQINARSVGILPYRIEYVTLSPKPQEAEPKPPGHPGTSGTEGNEAQEVTVHGGRLLQCFAALHALRTIPRG</sequence>
<dbReference type="GO" id="GO:0003697">
    <property type="term" value="F:single-stranded DNA binding"/>
    <property type="evidence" value="ECO:0007669"/>
    <property type="project" value="InterPro"/>
</dbReference>
<dbReference type="CDD" id="cd04496">
    <property type="entry name" value="SSB_OBF"/>
    <property type="match status" value="1"/>
</dbReference>
<evidence type="ECO:0000256" key="3">
    <source>
        <dbReference type="SAM" id="MobiDB-lite"/>
    </source>
</evidence>
<dbReference type="InterPro" id="IPR011344">
    <property type="entry name" value="ssDNA-bd"/>
</dbReference>
<dbReference type="PIRSF" id="PIRSF002070">
    <property type="entry name" value="SSB"/>
    <property type="match status" value="1"/>
</dbReference>
<reference evidence="4 5" key="1">
    <citation type="journal article" date="2008" name="BMC Genomics">
        <title>The missing link: Bordetella petrii is endowed with both the metabolic versatility of environmental bacteria and virulence traits of pathogenic Bordetellae.</title>
        <authorList>
            <person name="Gross R."/>
            <person name="Guzman C.A."/>
            <person name="Sebaihia M."/>
            <person name="Martins Dos Santos V.A."/>
            <person name="Pieper D.H."/>
            <person name="Koebnik R."/>
            <person name="Lechner M."/>
            <person name="Bartels D."/>
            <person name="Buhrmester J."/>
            <person name="Choudhuri J.V."/>
            <person name="Ebensen T."/>
            <person name="Gaigalat L."/>
            <person name="Herrmann S."/>
            <person name="Khachane A.N."/>
            <person name="Larisch C."/>
            <person name="Link S."/>
            <person name="Linke B."/>
            <person name="Meyer F."/>
            <person name="Mormann S."/>
            <person name="Nakunst D."/>
            <person name="Rueckert C."/>
            <person name="Schneiker-Bekel S."/>
            <person name="Schulze K."/>
            <person name="Vorhoelter F.J."/>
            <person name="Yevsa T."/>
            <person name="Engle J.T."/>
            <person name="Goldman W.E."/>
            <person name="Puehler A."/>
            <person name="Goebel U.B."/>
            <person name="Goesmann A."/>
            <person name="Bloecker H."/>
            <person name="Kaiser O."/>
            <person name="Martinez-Arias R."/>
        </authorList>
    </citation>
    <scope>NUCLEOTIDE SEQUENCE [LARGE SCALE GENOMIC DNA]</scope>
    <source>
        <strain evidence="5">ATCC BAA-461 / DSM 12804 / CCUG 43448 / CIP 107267 / Se-1111R</strain>
    </source>
</reference>
<dbReference type="GO" id="GO:0006260">
    <property type="term" value="P:DNA replication"/>
    <property type="evidence" value="ECO:0007669"/>
    <property type="project" value="InterPro"/>
</dbReference>
<evidence type="ECO:0000313" key="4">
    <source>
        <dbReference type="EMBL" id="CAP44562.1"/>
    </source>
</evidence>
<dbReference type="STRING" id="94624.Bpet4213"/>
<evidence type="ECO:0000256" key="2">
    <source>
        <dbReference type="PIRNR" id="PIRNR002070"/>
    </source>
</evidence>
<keyword evidence="5" id="KW-1185">Reference proteome</keyword>
<accession>A9IAA1</accession>
<evidence type="ECO:0000313" key="5">
    <source>
        <dbReference type="Proteomes" id="UP000001225"/>
    </source>
</evidence>
<feature type="region of interest" description="Disordered" evidence="3">
    <location>
        <begin position="120"/>
        <end position="143"/>
    </location>
</feature>
<gene>
    <name evidence="4" type="primary">ssb5</name>
    <name evidence="4" type="ordered locus">Bpet4213</name>
</gene>
<dbReference type="Gene3D" id="2.40.50.140">
    <property type="entry name" value="Nucleic acid-binding proteins"/>
    <property type="match status" value="1"/>
</dbReference>
<dbReference type="SUPFAM" id="SSF50249">
    <property type="entry name" value="Nucleic acid-binding proteins"/>
    <property type="match status" value="1"/>
</dbReference>
<protein>
    <recommendedName>
        <fullName evidence="2">Single-stranded DNA-binding protein</fullName>
    </recommendedName>
</protein>
<dbReference type="eggNOG" id="COG0629">
    <property type="taxonomic scope" value="Bacteria"/>
</dbReference>
<dbReference type="Pfam" id="PF00436">
    <property type="entry name" value="SSB"/>
    <property type="match status" value="1"/>
</dbReference>
<dbReference type="AlphaFoldDB" id="A9IAA1"/>
<feature type="region of interest" description="Disordered" evidence="3">
    <location>
        <begin position="1"/>
        <end position="25"/>
    </location>
</feature>
<dbReference type="PROSITE" id="PS50935">
    <property type="entry name" value="SSB"/>
    <property type="match status" value="1"/>
</dbReference>
<dbReference type="InterPro" id="IPR012340">
    <property type="entry name" value="NA-bd_OB-fold"/>
</dbReference>
<dbReference type="InterPro" id="IPR000424">
    <property type="entry name" value="Primosome_PriB/ssb"/>
</dbReference>
<organism evidence="4 5">
    <name type="scientific">Bordetella petrii (strain ATCC BAA-461 / DSM 12804 / CCUG 43448 / CIP 107267 / Se-1111R)</name>
    <dbReference type="NCBI Taxonomy" id="340100"/>
    <lineage>
        <taxon>Bacteria</taxon>
        <taxon>Pseudomonadati</taxon>
        <taxon>Pseudomonadota</taxon>
        <taxon>Betaproteobacteria</taxon>
        <taxon>Burkholderiales</taxon>
        <taxon>Alcaligenaceae</taxon>
        <taxon>Bordetella</taxon>
    </lineage>
</organism>
<dbReference type="KEGG" id="bpt:Bpet4213"/>
<name>A9IAA1_BORPD</name>
<dbReference type="EMBL" id="AM902716">
    <property type="protein sequence ID" value="CAP44562.1"/>
    <property type="molecule type" value="Genomic_DNA"/>
</dbReference>
<dbReference type="NCBIfam" id="NF006039">
    <property type="entry name" value="PRK08182.1"/>
    <property type="match status" value="1"/>
</dbReference>